<name>A0ABQ1SIF6_9FLAO</name>
<keyword evidence="2" id="KW-1185">Reference proteome</keyword>
<comment type="caution">
    <text evidence="1">The sequence shown here is derived from an EMBL/GenBank/DDBJ whole genome shotgun (WGS) entry which is preliminary data.</text>
</comment>
<evidence type="ECO:0000313" key="1">
    <source>
        <dbReference type="EMBL" id="GGE34333.1"/>
    </source>
</evidence>
<reference evidence="2" key="1">
    <citation type="journal article" date="2019" name="Int. J. Syst. Evol. Microbiol.">
        <title>The Global Catalogue of Microorganisms (GCM) 10K type strain sequencing project: providing services to taxonomists for standard genome sequencing and annotation.</title>
        <authorList>
            <consortium name="The Broad Institute Genomics Platform"/>
            <consortium name="The Broad Institute Genome Sequencing Center for Infectious Disease"/>
            <person name="Wu L."/>
            <person name="Ma J."/>
        </authorList>
    </citation>
    <scope>NUCLEOTIDE SEQUENCE [LARGE SCALE GENOMIC DNA]</scope>
    <source>
        <strain evidence="2">CGMCC 1.12931</strain>
    </source>
</reference>
<organism evidence="1 2">
    <name type="scientific">Psychroflexus planctonicus</name>
    <dbReference type="NCBI Taxonomy" id="1526575"/>
    <lineage>
        <taxon>Bacteria</taxon>
        <taxon>Pseudomonadati</taxon>
        <taxon>Bacteroidota</taxon>
        <taxon>Flavobacteriia</taxon>
        <taxon>Flavobacteriales</taxon>
        <taxon>Flavobacteriaceae</taxon>
        <taxon>Psychroflexus</taxon>
    </lineage>
</organism>
<protein>
    <submittedName>
        <fullName evidence="1">Uncharacterized protein</fullName>
    </submittedName>
</protein>
<dbReference type="EMBL" id="BMGM01000005">
    <property type="protein sequence ID" value="GGE34333.1"/>
    <property type="molecule type" value="Genomic_DNA"/>
</dbReference>
<evidence type="ECO:0000313" key="2">
    <source>
        <dbReference type="Proteomes" id="UP000599179"/>
    </source>
</evidence>
<dbReference type="Proteomes" id="UP000599179">
    <property type="component" value="Unassembled WGS sequence"/>
</dbReference>
<proteinExistence type="predicted"/>
<sequence length="57" mass="6596">MDSLCIELHKNYFYTNVIKAIAYPYGLKVFIIALTELTQALAKFANYSIFANKLKYL</sequence>
<gene>
    <name evidence="1" type="ORF">GCM10010832_13150</name>
</gene>
<accession>A0ABQ1SIF6</accession>